<dbReference type="AlphaFoldDB" id="A0A6B9XYD2"/>
<geneLocation type="mitochondrion" evidence="1"/>
<gene>
    <name evidence="1" type="primary">orf05694</name>
    <name evidence="1" type="ORF">Q903MT_gene5662</name>
</gene>
<reference evidence="1" key="1">
    <citation type="submission" date="2019-03" db="EMBL/GenBank/DDBJ databases">
        <title>Largest Complete Mitochondrial Genome of a Gymnosperm, Sitka Spruce (Picea sitchensis), Indicates Complex Physical Structure.</title>
        <authorList>
            <person name="Jackman S.D."/>
            <person name="Coombe L."/>
            <person name="Warren R."/>
            <person name="Kirk H."/>
            <person name="Trinh E."/>
            <person name="McLeod T."/>
            <person name="Pleasance S."/>
            <person name="Pandoh P."/>
            <person name="Zhao Y."/>
            <person name="Coope R."/>
            <person name="Bousquet J."/>
            <person name="Bohlmann J.C."/>
            <person name="Jones S.J.M."/>
            <person name="Birol I."/>
        </authorList>
    </citation>
    <scope>NUCLEOTIDE SEQUENCE</scope>
    <source>
        <strain evidence="1">Q903</strain>
    </source>
</reference>
<dbReference type="EMBL" id="MK697702">
    <property type="protein sequence ID" value="QHR91627.1"/>
    <property type="molecule type" value="Genomic_DNA"/>
</dbReference>
<name>A0A6B9XYD2_PICSI</name>
<proteinExistence type="predicted"/>
<protein>
    <submittedName>
        <fullName evidence="1">Uncharacterized protein</fullName>
    </submittedName>
</protein>
<accession>A0A6B9XYD2</accession>
<keyword evidence="1" id="KW-0496">Mitochondrion</keyword>
<sequence>MFNRLNPQVKGRSDEKLIRCVFSYIQPVVSMGRWHNPSTGSKTCMFSLGKSIN</sequence>
<evidence type="ECO:0000313" key="1">
    <source>
        <dbReference type="EMBL" id="QHR91627.1"/>
    </source>
</evidence>
<organism evidence="1">
    <name type="scientific">Picea sitchensis</name>
    <name type="common">Sitka spruce</name>
    <name type="synonym">Pinus sitchensis</name>
    <dbReference type="NCBI Taxonomy" id="3332"/>
    <lineage>
        <taxon>Eukaryota</taxon>
        <taxon>Viridiplantae</taxon>
        <taxon>Streptophyta</taxon>
        <taxon>Embryophyta</taxon>
        <taxon>Tracheophyta</taxon>
        <taxon>Spermatophyta</taxon>
        <taxon>Pinopsida</taxon>
        <taxon>Pinidae</taxon>
        <taxon>Conifers I</taxon>
        <taxon>Pinales</taxon>
        <taxon>Pinaceae</taxon>
        <taxon>Picea</taxon>
    </lineage>
</organism>